<name>A0A975SPU2_9RHOO</name>
<evidence type="ECO:0000313" key="2">
    <source>
        <dbReference type="Proteomes" id="UP000683428"/>
    </source>
</evidence>
<dbReference type="RefSeq" id="WP_216130637.1">
    <property type="nucleotide sequence ID" value="NZ_CP064782.1"/>
</dbReference>
<reference evidence="1" key="1">
    <citation type="submission" date="2020-11" db="EMBL/GenBank/DDBJ databases">
        <title>Azospira inquinata sp. nov.</title>
        <authorList>
            <person name="Moe W.M."/>
            <person name="Mikes M.C."/>
        </authorList>
    </citation>
    <scope>NUCLEOTIDE SEQUENCE</scope>
    <source>
        <strain evidence="1">Azo-3</strain>
    </source>
</reference>
<protein>
    <recommendedName>
        <fullName evidence="3">Integrase</fullName>
    </recommendedName>
</protein>
<dbReference type="EMBL" id="CP064782">
    <property type="protein sequence ID" value="QWT50305.1"/>
    <property type="molecule type" value="Genomic_DNA"/>
</dbReference>
<organism evidence="1 2">
    <name type="scientific">Azospira inquinata</name>
    <dbReference type="NCBI Taxonomy" id="2785627"/>
    <lineage>
        <taxon>Bacteria</taxon>
        <taxon>Pseudomonadati</taxon>
        <taxon>Pseudomonadota</taxon>
        <taxon>Betaproteobacteria</taxon>
        <taxon>Rhodocyclales</taxon>
        <taxon>Rhodocyclaceae</taxon>
        <taxon>Azospira</taxon>
    </lineage>
</organism>
<gene>
    <name evidence="1" type="ORF">Azoinq_06890</name>
</gene>
<dbReference type="KEGG" id="aiq:Azoinq_06890"/>
<dbReference type="AlphaFoldDB" id="A0A975SPU2"/>
<accession>A0A975SPU2</accession>
<keyword evidence="2" id="KW-1185">Reference proteome</keyword>
<proteinExistence type="predicted"/>
<evidence type="ECO:0008006" key="3">
    <source>
        <dbReference type="Google" id="ProtNLM"/>
    </source>
</evidence>
<sequence length="645" mass="73227">MNEPIENHFSSRPAYVLGLPLKDETLIIHPEQVILKIGSDYMDVGALCYALRSNNKGKRSQPAKVVLPSLLKQRPAQILKLITVLSTMLDGRRPSTISSLYKYLKALLDWADTNGHTDCLAGGNATRNAFRSYAAHVEDRFRRQEIGSISAYHQQKGVLYLLEAITGLEEIARGVRLIKQTHQPNGGTEPVPDHDFAQNLAISQMLFDGLSDLVLENRAFPFKLELPESLGWEHNHLWLFPVHQWRLPPHRWSMRKMQANPNWAYDYQNGRLATVEEIWRNYSLRESPKVARTRAAFNIRKAQRRINNANANSRDRVRFMLGMIAHNSFCYLLHANSGGNQQPILDLETDGMLDTVVTNQGYRSIKFRASGKEVFIPIPISFLPSLRRFLELRTWLLNGTFNPYLFITYGPPTKKFLQPQKASNRILEAHYNVLLRIEPKLKRIRALATRATVNDALLRKHDASIVAKVMGHSEATELMKYGRGSVVDHRDDMTTLFQKISAAAKKQRVIPVRSALGEKTIPLEQGGGCAHYGYPDPMTDAAAFQPDCGGGCWFCGHRLLVADEEDARKLASASFVMLQLILGPQHEAKLRPLISKCESDLETIAQTFDCRPMVERIKKDVHEDGNLTRYWAEKYLLFLELQVIV</sequence>
<evidence type="ECO:0000313" key="1">
    <source>
        <dbReference type="EMBL" id="QWT50305.1"/>
    </source>
</evidence>
<dbReference type="Proteomes" id="UP000683428">
    <property type="component" value="Chromosome"/>
</dbReference>